<protein>
    <submittedName>
        <fullName evidence="4">2-hydroxyhepta-2,4-diene-1,7-dioate isomerase</fullName>
    </submittedName>
</protein>
<dbReference type="Pfam" id="PF01557">
    <property type="entry name" value="FAA_hydrolase"/>
    <property type="match status" value="1"/>
</dbReference>
<evidence type="ECO:0000256" key="1">
    <source>
        <dbReference type="ARBA" id="ARBA00010211"/>
    </source>
</evidence>
<evidence type="ECO:0000313" key="5">
    <source>
        <dbReference type="Proteomes" id="UP000654345"/>
    </source>
</evidence>
<organism evidence="4 5">
    <name type="scientific">Ktedonobacter robiniae</name>
    <dbReference type="NCBI Taxonomy" id="2778365"/>
    <lineage>
        <taxon>Bacteria</taxon>
        <taxon>Bacillati</taxon>
        <taxon>Chloroflexota</taxon>
        <taxon>Ktedonobacteria</taxon>
        <taxon>Ktedonobacterales</taxon>
        <taxon>Ktedonobacteraceae</taxon>
        <taxon>Ktedonobacter</taxon>
    </lineage>
</organism>
<dbReference type="RefSeq" id="WP_201375879.1">
    <property type="nucleotide sequence ID" value="NZ_BNJG01000003.1"/>
</dbReference>
<keyword evidence="5" id="KW-1185">Reference proteome</keyword>
<dbReference type="InterPro" id="IPR036663">
    <property type="entry name" value="Fumarylacetoacetase_C_sf"/>
</dbReference>
<dbReference type="InterPro" id="IPR051121">
    <property type="entry name" value="FAH"/>
</dbReference>
<feature type="domain" description="Fumarylacetoacetase-like C-terminal" evidence="3">
    <location>
        <begin position="97"/>
        <end position="268"/>
    </location>
</feature>
<gene>
    <name evidence="4" type="primary">hpaG</name>
    <name evidence="4" type="ORF">KSB_81900</name>
</gene>
<keyword evidence="2" id="KW-0479">Metal-binding</keyword>
<dbReference type="Gene3D" id="3.90.850.10">
    <property type="entry name" value="Fumarylacetoacetase-like, C-terminal domain"/>
    <property type="match status" value="1"/>
</dbReference>
<proteinExistence type="inferred from homology"/>
<evidence type="ECO:0000256" key="2">
    <source>
        <dbReference type="ARBA" id="ARBA00022723"/>
    </source>
</evidence>
<dbReference type="PANTHER" id="PTHR42796:SF7">
    <property type="entry name" value="2-DEHYDRO-3-DEOXY-D-ARABINONATE DEHYDRATASE"/>
    <property type="match status" value="1"/>
</dbReference>
<sequence>MYLTRHLTPQGIRWARDGHVIVETFSLSSLLSLSAKDMLATLEGLSTGEDLKEHLLAPIESEQEVWASGVTYLRSREARKLESEVGDVYEKVYDATRPELFFKALGWRVQGEQQPLRIRRDSDWNVPEPELVVLLNNQMEIVGYCAGNDMSSRSIEGENPLYLPQAKVYNGSCGLGPGILLASADQMRSLPIALSIYRNNTLIFHDEVSTVQMKRTLEELASYLGQELAFPRGAFLLTGTGIVPPDQFSLQPGDQVHIQVGSLALHNPVA</sequence>
<dbReference type="PANTHER" id="PTHR42796">
    <property type="entry name" value="FUMARYLACETOACETATE HYDROLASE DOMAIN-CONTAINING PROTEIN 2A-RELATED"/>
    <property type="match status" value="1"/>
</dbReference>
<reference evidence="4 5" key="1">
    <citation type="journal article" date="2021" name="Int. J. Syst. Evol. Microbiol.">
        <title>Reticulibacter mediterranei gen. nov., sp. nov., within the new family Reticulibacteraceae fam. nov., and Ktedonospora formicarum gen. nov., sp. nov., Ktedonobacter robiniae sp. nov., Dictyobacter formicarum sp. nov. and Dictyobacter arantiisoli sp. nov., belonging to the class Ktedonobacteria.</title>
        <authorList>
            <person name="Yabe S."/>
            <person name="Zheng Y."/>
            <person name="Wang C.M."/>
            <person name="Sakai Y."/>
            <person name="Abe K."/>
            <person name="Yokota A."/>
            <person name="Donadio S."/>
            <person name="Cavaletti L."/>
            <person name="Monciardini P."/>
        </authorList>
    </citation>
    <scope>NUCLEOTIDE SEQUENCE [LARGE SCALE GENOMIC DNA]</scope>
    <source>
        <strain evidence="4 5">SOSP1-30</strain>
    </source>
</reference>
<keyword evidence="4" id="KW-0413">Isomerase</keyword>
<dbReference type="SUPFAM" id="SSF56529">
    <property type="entry name" value="FAH"/>
    <property type="match status" value="1"/>
</dbReference>
<dbReference type="GO" id="GO:0016853">
    <property type="term" value="F:isomerase activity"/>
    <property type="evidence" value="ECO:0007669"/>
    <property type="project" value="UniProtKB-KW"/>
</dbReference>
<comment type="similarity">
    <text evidence="1">Belongs to the FAH family.</text>
</comment>
<dbReference type="InterPro" id="IPR011234">
    <property type="entry name" value="Fumarylacetoacetase-like_C"/>
</dbReference>
<name>A0ABQ3V499_9CHLR</name>
<comment type="caution">
    <text evidence="4">The sequence shown here is derived from an EMBL/GenBank/DDBJ whole genome shotgun (WGS) entry which is preliminary data.</text>
</comment>
<accession>A0ABQ3V499</accession>
<dbReference type="EMBL" id="BNJG01000003">
    <property type="protein sequence ID" value="GHO59715.1"/>
    <property type="molecule type" value="Genomic_DNA"/>
</dbReference>
<evidence type="ECO:0000259" key="3">
    <source>
        <dbReference type="Pfam" id="PF01557"/>
    </source>
</evidence>
<dbReference type="Proteomes" id="UP000654345">
    <property type="component" value="Unassembled WGS sequence"/>
</dbReference>
<evidence type="ECO:0000313" key="4">
    <source>
        <dbReference type="EMBL" id="GHO59715.1"/>
    </source>
</evidence>